<keyword evidence="3" id="KW-1185">Reference proteome</keyword>
<feature type="transmembrane region" description="Helical" evidence="1">
    <location>
        <begin position="24"/>
        <end position="43"/>
    </location>
</feature>
<evidence type="ECO:0000313" key="3">
    <source>
        <dbReference type="Proteomes" id="UP001370348"/>
    </source>
</evidence>
<dbReference type="RefSeq" id="WP_394822268.1">
    <property type="nucleotide sequence ID" value="NZ_CP089984.1"/>
</dbReference>
<gene>
    <name evidence="2" type="ORF">LZC94_32955</name>
</gene>
<keyword evidence="1" id="KW-1133">Transmembrane helix</keyword>
<accession>A0ABZ2LPE3</accession>
<keyword evidence="1" id="KW-0472">Membrane</keyword>
<protein>
    <submittedName>
        <fullName evidence="2">Uncharacterized protein</fullName>
    </submittedName>
</protein>
<keyword evidence="1" id="KW-0812">Transmembrane</keyword>
<dbReference type="Proteomes" id="UP001370348">
    <property type="component" value="Chromosome"/>
</dbReference>
<reference evidence="2 3" key="1">
    <citation type="submission" date="2021-12" db="EMBL/GenBank/DDBJ databases">
        <title>Discovery of the Pendulisporaceae a myxobacterial family with distinct sporulation behavior and unique specialized metabolism.</title>
        <authorList>
            <person name="Garcia R."/>
            <person name="Popoff A."/>
            <person name="Bader C.D."/>
            <person name="Loehr J."/>
            <person name="Walesch S."/>
            <person name="Walt C."/>
            <person name="Boldt J."/>
            <person name="Bunk B."/>
            <person name="Haeckl F.J.F.P.J."/>
            <person name="Gunesch A.P."/>
            <person name="Birkelbach J."/>
            <person name="Nuebel U."/>
            <person name="Pietschmann T."/>
            <person name="Bach T."/>
            <person name="Mueller R."/>
        </authorList>
    </citation>
    <scope>NUCLEOTIDE SEQUENCE [LARGE SCALE GENOMIC DNA]</scope>
    <source>
        <strain evidence="2 3">MSr11954</strain>
    </source>
</reference>
<evidence type="ECO:0000313" key="2">
    <source>
        <dbReference type="EMBL" id="WXB12647.1"/>
    </source>
</evidence>
<organism evidence="2 3">
    <name type="scientific">Pendulispora albinea</name>
    <dbReference type="NCBI Taxonomy" id="2741071"/>
    <lineage>
        <taxon>Bacteria</taxon>
        <taxon>Pseudomonadati</taxon>
        <taxon>Myxococcota</taxon>
        <taxon>Myxococcia</taxon>
        <taxon>Myxococcales</taxon>
        <taxon>Sorangiineae</taxon>
        <taxon>Pendulisporaceae</taxon>
        <taxon>Pendulispora</taxon>
    </lineage>
</organism>
<proteinExistence type="predicted"/>
<dbReference type="EMBL" id="CP089984">
    <property type="protein sequence ID" value="WXB12647.1"/>
    <property type="molecule type" value="Genomic_DNA"/>
</dbReference>
<name>A0ABZ2LPE3_9BACT</name>
<evidence type="ECO:0000256" key="1">
    <source>
        <dbReference type="SAM" id="Phobius"/>
    </source>
</evidence>
<sequence>MQHPTADLPISATAGAARSVPLTYLAQVGFTVLLELLAMGLLLPARIYGELGFDGAVSFVAAIILGRRVGRTAL</sequence>